<dbReference type="PANTHER" id="PTHR32060:SF30">
    <property type="entry name" value="CARBOXY-TERMINAL PROCESSING PROTEASE CTPA"/>
    <property type="match status" value="1"/>
</dbReference>
<evidence type="ECO:0000256" key="4">
    <source>
        <dbReference type="ARBA" id="ARBA00022825"/>
    </source>
</evidence>
<dbReference type="GO" id="GO:0007165">
    <property type="term" value="P:signal transduction"/>
    <property type="evidence" value="ECO:0007669"/>
    <property type="project" value="TreeGrafter"/>
</dbReference>
<dbReference type="PANTHER" id="PTHR32060">
    <property type="entry name" value="TAIL-SPECIFIC PROTEASE"/>
    <property type="match status" value="1"/>
</dbReference>
<dbReference type="NCBIfam" id="TIGR00225">
    <property type="entry name" value="prc"/>
    <property type="match status" value="1"/>
</dbReference>
<evidence type="ECO:0000313" key="8">
    <source>
        <dbReference type="Proteomes" id="UP000237608"/>
    </source>
</evidence>
<keyword evidence="4 5" id="KW-0720">Serine protease</keyword>
<dbReference type="SUPFAM" id="SSF50156">
    <property type="entry name" value="PDZ domain-like"/>
    <property type="match status" value="1"/>
</dbReference>
<dbReference type="InterPro" id="IPR004447">
    <property type="entry name" value="Peptidase_S41A"/>
</dbReference>
<dbReference type="InterPro" id="IPR029045">
    <property type="entry name" value="ClpP/crotonase-like_dom_sf"/>
</dbReference>
<dbReference type="GO" id="GO:0008236">
    <property type="term" value="F:serine-type peptidase activity"/>
    <property type="evidence" value="ECO:0007669"/>
    <property type="project" value="UniProtKB-KW"/>
</dbReference>
<protein>
    <submittedName>
        <fullName evidence="7">Peptidase S41</fullName>
    </submittedName>
</protein>
<keyword evidence="3 5" id="KW-0378">Hydrolase</keyword>
<dbReference type="PROSITE" id="PS50106">
    <property type="entry name" value="PDZ"/>
    <property type="match status" value="1"/>
</dbReference>
<evidence type="ECO:0000313" key="7">
    <source>
        <dbReference type="EMBL" id="PQJ75243.1"/>
    </source>
</evidence>
<dbReference type="InterPro" id="IPR001478">
    <property type="entry name" value="PDZ"/>
</dbReference>
<evidence type="ECO:0000256" key="1">
    <source>
        <dbReference type="ARBA" id="ARBA00009179"/>
    </source>
</evidence>
<dbReference type="SUPFAM" id="SSF52096">
    <property type="entry name" value="ClpP/crotonase"/>
    <property type="match status" value="1"/>
</dbReference>
<evidence type="ECO:0000259" key="6">
    <source>
        <dbReference type="PROSITE" id="PS50106"/>
    </source>
</evidence>
<dbReference type="OrthoDB" id="9812068at2"/>
<dbReference type="AlphaFoldDB" id="A0A2S7WCB0"/>
<dbReference type="Pfam" id="PF00595">
    <property type="entry name" value="PDZ"/>
    <property type="match status" value="1"/>
</dbReference>
<proteinExistence type="inferred from homology"/>
<comment type="similarity">
    <text evidence="1 5">Belongs to the peptidase S41A family.</text>
</comment>
<dbReference type="Gene3D" id="3.90.226.10">
    <property type="entry name" value="2-enoyl-CoA Hydratase, Chain A, domain 1"/>
    <property type="match status" value="1"/>
</dbReference>
<dbReference type="EMBL" id="MSCL01000001">
    <property type="protein sequence ID" value="PQJ75243.1"/>
    <property type="molecule type" value="Genomic_DNA"/>
</dbReference>
<accession>A0A2S7WCB0</accession>
<dbReference type="GO" id="GO:0030288">
    <property type="term" value="C:outer membrane-bounded periplasmic space"/>
    <property type="evidence" value="ECO:0007669"/>
    <property type="project" value="TreeGrafter"/>
</dbReference>
<dbReference type="CDD" id="cd06782">
    <property type="entry name" value="cpPDZ_CPP-like"/>
    <property type="match status" value="1"/>
</dbReference>
<evidence type="ECO:0000256" key="2">
    <source>
        <dbReference type="ARBA" id="ARBA00022670"/>
    </source>
</evidence>
<dbReference type="Gene3D" id="3.30.750.44">
    <property type="match status" value="1"/>
</dbReference>
<evidence type="ECO:0000256" key="3">
    <source>
        <dbReference type="ARBA" id="ARBA00022801"/>
    </source>
</evidence>
<keyword evidence="2 5" id="KW-0645">Protease</keyword>
<dbReference type="GO" id="GO:0006508">
    <property type="term" value="P:proteolysis"/>
    <property type="evidence" value="ECO:0007669"/>
    <property type="project" value="UniProtKB-KW"/>
</dbReference>
<comment type="caution">
    <text evidence="7">The sequence shown here is derived from an EMBL/GenBank/DDBJ whole genome shotgun (WGS) entry which is preliminary data.</text>
</comment>
<organism evidence="7 8">
    <name type="scientific">Polaribacter gangjinensis</name>
    <dbReference type="NCBI Taxonomy" id="574710"/>
    <lineage>
        <taxon>Bacteria</taxon>
        <taxon>Pseudomonadati</taxon>
        <taxon>Bacteroidota</taxon>
        <taxon>Flavobacteriia</taxon>
        <taxon>Flavobacteriales</taxon>
        <taxon>Flavobacteriaceae</taxon>
    </lineage>
</organism>
<gene>
    <name evidence="7" type="ORF">BTO13_08280</name>
</gene>
<evidence type="ECO:0000256" key="5">
    <source>
        <dbReference type="RuleBase" id="RU004404"/>
    </source>
</evidence>
<dbReference type="InterPro" id="IPR005151">
    <property type="entry name" value="Tail-specific_protease"/>
</dbReference>
<dbReference type="RefSeq" id="WP_105046384.1">
    <property type="nucleotide sequence ID" value="NZ_MSCL01000001.1"/>
</dbReference>
<keyword evidence="8" id="KW-1185">Reference proteome</keyword>
<dbReference type="SMART" id="SM00245">
    <property type="entry name" value="TSPc"/>
    <property type="match status" value="1"/>
</dbReference>
<dbReference type="GO" id="GO:0004175">
    <property type="term" value="F:endopeptidase activity"/>
    <property type="evidence" value="ECO:0007669"/>
    <property type="project" value="TreeGrafter"/>
</dbReference>
<dbReference type="SMART" id="SM00228">
    <property type="entry name" value="PDZ"/>
    <property type="match status" value="1"/>
</dbReference>
<name>A0A2S7WCB0_9FLAO</name>
<dbReference type="Pfam" id="PF03572">
    <property type="entry name" value="Peptidase_S41"/>
    <property type="match status" value="1"/>
</dbReference>
<reference evidence="7 8" key="1">
    <citation type="submission" date="2016-12" db="EMBL/GenBank/DDBJ databases">
        <title>Trade-off between light-utilization and light-protection in marine flavobacteria.</title>
        <authorList>
            <person name="Kumagai Y."/>
            <person name="Yoshizawa S."/>
            <person name="Kogure K."/>
            <person name="Iwasaki W."/>
        </authorList>
    </citation>
    <scope>NUCLEOTIDE SEQUENCE [LARGE SCALE GENOMIC DNA]</scope>
    <source>
        <strain evidence="7 8">KCTC 22729</strain>
    </source>
</reference>
<dbReference type="Gene3D" id="2.30.42.10">
    <property type="match status" value="1"/>
</dbReference>
<sequence length="544" mass="62086">MKQFKFKNLFLILILIGAISLSFSFKSNFFEIAKQIEIYNTLFKELNMYYVDEINPAELTEKAIKNTLNSLDPYTNFYNEQMVENAKIAREGEYGGVGVNVFYTKEGIHIREIYKGFSADKAGLKPGDIIVSVGNQSLKNMNVDQQSEFLKGVPNSKVLVEIERQGKKIQKELTREKVVLNPVPFSEMIDSETGYIVLTEFNEKASFEVKKAFKDLQQKGMKKLVFDLRSNPGGSLLEAINITNFFIPKGKTIVSTKAKVKSLSTVYRASNDPLDLQIPIVVLINRRSASASEIVIGALQDYDRAVIMGQRSFGKGLVQRYRELTYGTQLKVTISKYYTPSGRCIQELDYTNRDPKTGEVPKFSDRGIQAFKTENGRTVYDGGGVTPDIVLETSKRLPITETLLDSKAIFNFGVAYLYKNPKMESFENFRFTNADFKEFTNFLAIDTTFVTKQEKLFQDAFEASKNADINKEHQKIKEKLVQDKISEVAKNEDIITEIIKEEILKNYFYEEGWFQYQLKNDQTILKATQLLKNSKSYTQILSSK</sequence>
<dbReference type="Proteomes" id="UP000237608">
    <property type="component" value="Unassembled WGS sequence"/>
</dbReference>
<feature type="domain" description="PDZ" evidence="6">
    <location>
        <begin position="85"/>
        <end position="165"/>
    </location>
</feature>
<dbReference type="InterPro" id="IPR036034">
    <property type="entry name" value="PDZ_sf"/>
</dbReference>
<dbReference type="CDD" id="cd07560">
    <property type="entry name" value="Peptidase_S41_CPP"/>
    <property type="match status" value="1"/>
</dbReference>